<protein>
    <recommendedName>
        <fullName evidence="4">YtxH domain-containing protein</fullName>
    </recommendedName>
</protein>
<organism evidence="2 3">
    <name type="scientific">Microbacterium dextranolyticum</name>
    <dbReference type="NCBI Taxonomy" id="36806"/>
    <lineage>
        <taxon>Bacteria</taxon>
        <taxon>Bacillati</taxon>
        <taxon>Actinomycetota</taxon>
        <taxon>Actinomycetes</taxon>
        <taxon>Micrococcales</taxon>
        <taxon>Microbacteriaceae</taxon>
        <taxon>Microbacterium</taxon>
    </lineage>
</organism>
<dbReference type="RefSeq" id="WP_204962680.1">
    <property type="nucleotide sequence ID" value="NZ_BAAAUR010000002.1"/>
</dbReference>
<reference evidence="2" key="1">
    <citation type="journal article" date="2014" name="Int. J. Syst. Evol. Microbiol.">
        <title>Complete genome sequence of Corynebacterium casei LMG S-19264T (=DSM 44701T), isolated from a smear-ripened cheese.</title>
        <authorList>
            <consortium name="US DOE Joint Genome Institute (JGI-PGF)"/>
            <person name="Walter F."/>
            <person name="Albersmeier A."/>
            <person name="Kalinowski J."/>
            <person name="Ruckert C."/>
        </authorList>
    </citation>
    <scope>NUCLEOTIDE SEQUENCE</scope>
    <source>
        <strain evidence="2">VKM Ac-1940</strain>
    </source>
</reference>
<name>A0A9W6M4T7_9MICO</name>
<evidence type="ECO:0000313" key="2">
    <source>
        <dbReference type="EMBL" id="GLJ94171.1"/>
    </source>
</evidence>
<proteinExistence type="predicted"/>
<keyword evidence="3" id="KW-1185">Reference proteome</keyword>
<dbReference type="Proteomes" id="UP001142291">
    <property type="component" value="Unassembled WGS sequence"/>
</dbReference>
<evidence type="ECO:0000313" key="3">
    <source>
        <dbReference type="Proteomes" id="UP001142291"/>
    </source>
</evidence>
<evidence type="ECO:0000256" key="1">
    <source>
        <dbReference type="SAM" id="MobiDB-lite"/>
    </source>
</evidence>
<reference evidence="2" key="2">
    <citation type="submission" date="2023-01" db="EMBL/GenBank/DDBJ databases">
        <authorList>
            <person name="Sun Q."/>
            <person name="Evtushenko L."/>
        </authorList>
    </citation>
    <scope>NUCLEOTIDE SEQUENCE</scope>
    <source>
        <strain evidence="2">VKM Ac-1940</strain>
    </source>
</reference>
<feature type="region of interest" description="Disordered" evidence="1">
    <location>
        <begin position="75"/>
        <end position="105"/>
    </location>
</feature>
<gene>
    <name evidence="2" type="ORF">GCM10017591_02320</name>
</gene>
<comment type="caution">
    <text evidence="2">The sequence shown here is derived from an EMBL/GenBank/DDBJ whole genome shotgun (WGS) entry which is preliminary data.</text>
</comment>
<dbReference type="EMBL" id="BSER01000001">
    <property type="protein sequence ID" value="GLJ94171.1"/>
    <property type="molecule type" value="Genomic_DNA"/>
</dbReference>
<evidence type="ECO:0008006" key="4">
    <source>
        <dbReference type="Google" id="ProtNLM"/>
    </source>
</evidence>
<accession>A0A9W6M4T7</accession>
<dbReference type="AlphaFoldDB" id="A0A9W6M4T7"/>
<sequence length="132" mass="13523">MRGKIGIVVGLAAGYVLGSRAGRERYEQIKTGFLTVWNADPVQKQVGKAKGLVASAAFALPSALWDGAVKITKAATTPGRTPGQRLDSAIKTGKASSDDVARGARTSAAEVKKAADEAVAAAKAEAKKTADN</sequence>